<sequence length="121" mass="13721">MDNSQRWTKHQLEKQYNISPSFDFAARKGYQESIGKKSSNSPCNTSLEGIILVDNDVAINNQTSDCGEMLESTLTRISNEEKGLRLPLGDLEIFLINENIKESNFSDILSEQQSFCHPQSY</sequence>
<comment type="caution">
    <text evidence="1">The sequence shown here is derived from an EMBL/GenBank/DDBJ whole genome shotgun (WGS) entry which is preliminary data.</text>
</comment>
<name>A0A5J4TPT2_9EUKA</name>
<organism evidence="1 2">
    <name type="scientific">Streblomastix strix</name>
    <dbReference type="NCBI Taxonomy" id="222440"/>
    <lineage>
        <taxon>Eukaryota</taxon>
        <taxon>Metamonada</taxon>
        <taxon>Preaxostyla</taxon>
        <taxon>Oxymonadida</taxon>
        <taxon>Streblomastigidae</taxon>
        <taxon>Streblomastix</taxon>
    </lineage>
</organism>
<protein>
    <submittedName>
        <fullName evidence="1">Uncharacterized protein</fullName>
    </submittedName>
</protein>
<dbReference type="EMBL" id="SNRW01026924">
    <property type="protein sequence ID" value="KAA6360454.1"/>
    <property type="molecule type" value="Genomic_DNA"/>
</dbReference>
<accession>A0A5J4TPT2</accession>
<dbReference type="Proteomes" id="UP000324800">
    <property type="component" value="Unassembled WGS sequence"/>
</dbReference>
<evidence type="ECO:0000313" key="2">
    <source>
        <dbReference type="Proteomes" id="UP000324800"/>
    </source>
</evidence>
<evidence type="ECO:0000313" key="1">
    <source>
        <dbReference type="EMBL" id="KAA6360454.1"/>
    </source>
</evidence>
<gene>
    <name evidence="1" type="ORF">EZS28_044020</name>
</gene>
<proteinExistence type="predicted"/>
<reference evidence="1 2" key="1">
    <citation type="submission" date="2019-03" db="EMBL/GenBank/DDBJ databases">
        <title>Single cell metagenomics reveals metabolic interactions within the superorganism composed of flagellate Streblomastix strix and complex community of Bacteroidetes bacteria on its surface.</title>
        <authorList>
            <person name="Treitli S.C."/>
            <person name="Kolisko M."/>
            <person name="Husnik F."/>
            <person name="Keeling P."/>
            <person name="Hampl V."/>
        </authorList>
    </citation>
    <scope>NUCLEOTIDE SEQUENCE [LARGE SCALE GENOMIC DNA]</scope>
    <source>
        <strain evidence="1">ST1C</strain>
    </source>
</reference>
<dbReference type="AlphaFoldDB" id="A0A5J4TPT2"/>